<evidence type="ECO:0000256" key="3">
    <source>
        <dbReference type="ARBA" id="ARBA00023002"/>
    </source>
</evidence>
<comment type="similarity">
    <text evidence="1 4">Belongs to the ketopantoate reductase family.</text>
</comment>
<keyword evidence="2 4" id="KW-0521">NADP</keyword>
<evidence type="ECO:0000256" key="1">
    <source>
        <dbReference type="ARBA" id="ARBA00007870"/>
    </source>
</evidence>
<evidence type="ECO:0000259" key="7">
    <source>
        <dbReference type="Pfam" id="PF08546"/>
    </source>
</evidence>
<accession>A0ABP5LM82</accession>
<comment type="function">
    <text evidence="4">Catalyzes the NADPH-dependent reduction of ketopantoate into pantoic acid.</text>
</comment>
<sequence>MIAWRVPTRNLPRGKHSCPPDRFPPLSLQPDHTNRSPKDDRSAHVTTTNRTVAILGPGGVGGLIGALLARDGHRVICLAGEETAAVLSRDGLRVESAQYGDFTAAVEADTELRQPVDAVFVTVKQTALEEALDRVPAHVLGDAIVVPLLNGLDHLAVLRERYPSAKVVAGTIRVEATRTSPGRILHTSPFSNLELAAPLDEFADRLRHAGLGVALRTDETAMLWDKLAFLAPFALLTTRYQTAVGTIRSERRNELLAVLDEITAVAQATGAPVATETVRSFFDRAPQTMKSSMQRDAEAGRPLELDAIGGAVLRAGAAHGVETPITAQLVAEVARATDQEA</sequence>
<dbReference type="Pfam" id="PF08546">
    <property type="entry name" value="ApbA_C"/>
    <property type="match status" value="1"/>
</dbReference>
<keyword evidence="4" id="KW-0566">Pantothenate biosynthesis</keyword>
<dbReference type="Gene3D" id="1.10.1040.10">
    <property type="entry name" value="N-(1-d-carboxylethyl)-l-norvaline Dehydrogenase, domain 2"/>
    <property type="match status" value="1"/>
</dbReference>
<feature type="compositionally biased region" description="Basic and acidic residues" evidence="5">
    <location>
        <begin position="32"/>
        <end position="43"/>
    </location>
</feature>
<dbReference type="NCBIfam" id="TIGR00745">
    <property type="entry name" value="apbA_panE"/>
    <property type="match status" value="1"/>
</dbReference>
<keyword evidence="3 4" id="KW-0560">Oxidoreductase</keyword>
<dbReference type="EC" id="1.1.1.169" evidence="4"/>
<dbReference type="EMBL" id="BAAANT010000028">
    <property type="protein sequence ID" value="GAA2150014.1"/>
    <property type="molecule type" value="Genomic_DNA"/>
</dbReference>
<comment type="caution">
    <text evidence="8">The sequence shown here is derived from an EMBL/GenBank/DDBJ whole genome shotgun (WGS) entry which is preliminary data.</text>
</comment>
<evidence type="ECO:0000259" key="6">
    <source>
        <dbReference type="Pfam" id="PF02558"/>
    </source>
</evidence>
<dbReference type="InterPro" id="IPR013752">
    <property type="entry name" value="KPA_reductase"/>
</dbReference>
<comment type="pathway">
    <text evidence="4">Cofactor biosynthesis; (R)-pantothenate biosynthesis; (R)-pantoate from 3-methyl-2-oxobutanoate: step 2/2.</text>
</comment>
<dbReference type="Gene3D" id="3.40.50.720">
    <property type="entry name" value="NAD(P)-binding Rossmann-like Domain"/>
    <property type="match status" value="1"/>
</dbReference>
<proteinExistence type="inferred from homology"/>
<comment type="catalytic activity">
    <reaction evidence="4">
        <text>(R)-pantoate + NADP(+) = 2-dehydropantoate + NADPH + H(+)</text>
        <dbReference type="Rhea" id="RHEA:16233"/>
        <dbReference type="ChEBI" id="CHEBI:11561"/>
        <dbReference type="ChEBI" id="CHEBI:15378"/>
        <dbReference type="ChEBI" id="CHEBI:15980"/>
        <dbReference type="ChEBI" id="CHEBI:57783"/>
        <dbReference type="ChEBI" id="CHEBI:58349"/>
        <dbReference type="EC" id="1.1.1.169"/>
    </reaction>
</comment>
<evidence type="ECO:0000313" key="9">
    <source>
        <dbReference type="Proteomes" id="UP001422759"/>
    </source>
</evidence>
<reference evidence="9" key="1">
    <citation type="journal article" date="2019" name="Int. J. Syst. Evol. Microbiol.">
        <title>The Global Catalogue of Microorganisms (GCM) 10K type strain sequencing project: providing services to taxonomists for standard genome sequencing and annotation.</title>
        <authorList>
            <consortium name="The Broad Institute Genomics Platform"/>
            <consortium name="The Broad Institute Genome Sequencing Center for Infectious Disease"/>
            <person name="Wu L."/>
            <person name="Ma J."/>
        </authorList>
    </citation>
    <scope>NUCLEOTIDE SEQUENCE [LARGE SCALE GENOMIC DNA]</scope>
    <source>
        <strain evidence="9">JCM 14560</strain>
    </source>
</reference>
<evidence type="ECO:0000313" key="8">
    <source>
        <dbReference type="EMBL" id="GAA2150014.1"/>
    </source>
</evidence>
<dbReference type="InterPro" id="IPR036291">
    <property type="entry name" value="NAD(P)-bd_dom_sf"/>
</dbReference>
<keyword evidence="9" id="KW-1185">Reference proteome</keyword>
<dbReference type="PANTHER" id="PTHR21708">
    <property type="entry name" value="PROBABLE 2-DEHYDROPANTOATE 2-REDUCTASE"/>
    <property type="match status" value="1"/>
</dbReference>
<dbReference type="InterPro" id="IPR003710">
    <property type="entry name" value="ApbA"/>
</dbReference>
<dbReference type="Pfam" id="PF02558">
    <property type="entry name" value="ApbA"/>
    <property type="match status" value="1"/>
</dbReference>
<dbReference type="SUPFAM" id="SSF51735">
    <property type="entry name" value="NAD(P)-binding Rossmann-fold domains"/>
    <property type="match status" value="1"/>
</dbReference>
<feature type="domain" description="Ketopantoate reductase N-terminal" evidence="6">
    <location>
        <begin position="52"/>
        <end position="189"/>
    </location>
</feature>
<dbReference type="InterPro" id="IPR051402">
    <property type="entry name" value="KPR-Related"/>
</dbReference>
<organism evidence="8 9">
    <name type="scientific">Kitasatospora kazusensis</name>
    <dbReference type="NCBI Taxonomy" id="407974"/>
    <lineage>
        <taxon>Bacteria</taxon>
        <taxon>Bacillati</taxon>
        <taxon>Actinomycetota</taxon>
        <taxon>Actinomycetes</taxon>
        <taxon>Kitasatosporales</taxon>
        <taxon>Streptomycetaceae</taxon>
        <taxon>Kitasatospora</taxon>
    </lineage>
</organism>
<feature type="domain" description="Ketopantoate reductase C-terminal" evidence="7">
    <location>
        <begin position="221"/>
        <end position="333"/>
    </location>
</feature>
<dbReference type="InterPro" id="IPR008927">
    <property type="entry name" value="6-PGluconate_DH-like_C_sf"/>
</dbReference>
<dbReference type="PANTHER" id="PTHR21708:SF26">
    <property type="entry name" value="2-DEHYDROPANTOATE 2-REDUCTASE"/>
    <property type="match status" value="1"/>
</dbReference>
<evidence type="ECO:0000256" key="5">
    <source>
        <dbReference type="SAM" id="MobiDB-lite"/>
    </source>
</evidence>
<evidence type="ECO:0000256" key="4">
    <source>
        <dbReference type="RuleBase" id="RU362068"/>
    </source>
</evidence>
<dbReference type="InterPro" id="IPR013328">
    <property type="entry name" value="6PGD_dom2"/>
</dbReference>
<name>A0ABP5LM82_9ACTN</name>
<evidence type="ECO:0000256" key="2">
    <source>
        <dbReference type="ARBA" id="ARBA00022857"/>
    </source>
</evidence>
<protein>
    <recommendedName>
        <fullName evidence="4">2-dehydropantoate 2-reductase</fullName>
        <ecNumber evidence="4">1.1.1.169</ecNumber>
    </recommendedName>
    <alternativeName>
        <fullName evidence="4">Ketopantoate reductase</fullName>
    </alternativeName>
</protein>
<dbReference type="Proteomes" id="UP001422759">
    <property type="component" value="Unassembled WGS sequence"/>
</dbReference>
<dbReference type="SUPFAM" id="SSF48179">
    <property type="entry name" value="6-phosphogluconate dehydrogenase C-terminal domain-like"/>
    <property type="match status" value="1"/>
</dbReference>
<dbReference type="InterPro" id="IPR013332">
    <property type="entry name" value="KPR_N"/>
</dbReference>
<feature type="region of interest" description="Disordered" evidence="5">
    <location>
        <begin position="1"/>
        <end position="45"/>
    </location>
</feature>
<gene>
    <name evidence="8" type="ORF">GCM10009760_43830</name>
</gene>